<dbReference type="PROSITE" id="PS51387">
    <property type="entry name" value="FAD_PCMH"/>
    <property type="match status" value="1"/>
</dbReference>
<evidence type="ECO:0000259" key="4">
    <source>
        <dbReference type="PROSITE" id="PS51387"/>
    </source>
</evidence>
<evidence type="ECO:0000256" key="1">
    <source>
        <dbReference type="ARBA" id="ARBA00005466"/>
    </source>
</evidence>
<dbReference type="InterPro" id="IPR012951">
    <property type="entry name" value="BBE"/>
</dbReference>
<dbReference type="Proteomes" id="UP001287356">
    <property type="component" value="Unassembled WGS sequence"/>
</dbReference>
<dbReference type="SUPFAM" id="SSF56176">
    <property type="entry name" value="FAD-binding/transporter-associated domain-like"/>
    <property type="match status" value="1"/>
</dbReference>
<dbReference type="AlphaFoldDB" id="A0AAE0JWG4"/>
<feature type="domain" description="FAD-binding PCMH-type" evidence="4">
    <location>
        <begin position="125"/>
        <end position="312"/>
    </location>
</feature>
<dbReference type="InterPro" id="IPR036318">
    <property type="entry name" value="FAD-bd_PCMH-like_sf"/>
</dbReference>
<keyword evidence="3" id="KW-0732">Signal</keyword>
<dbReference type="GO" id="GO:0071949">
    <property type="term" value="F:FAD binding"/>
    <property type="evidence" value="ECO:0007669"/>
    <property type="project" value="InterPro"/>
</dbReference>
<dbReference type="EMBL" id="JAULSN010000009">
    <property type="protein sequence ID" value="KAK3365215.1"/>
    <property type="molecule type" value="Genomic_DNA"/>
</dbReference>
<dbReference type="InterPro" id="IPR050432">
    <property type="entry name" value="FAD-linked_Oxidoreductases_BP"/>
</dbReference>
<name>A0AAE0JWG4_9PEZI</name>
<dbReference type="Gene3D" id="3.30.465.10">
    <property type="match status" value="2"/>
</dbReference>
<dbReference type="PANTHER" id="PTHR13878">
    <property type="entry name" value="GULONOLACTONE OXIDASE"/>
    <property type="match status" value="1"/>
</dbReference>
<dbReference type="Pfam" id="PF08031">
    <property type="entry name" value="BBE"/>
    <property type="match status" value="1"/>
</dbReference>
<keyword evidence="2" id="KW-0560">Oxidoreductase</keyword>
<evidence type="ECO:0000313" key="5">
    <source>
        <dbReference type="EMBL" id="KAK3365215.1"/>
    </source>
</evidence>
<accession>A0AAE0JWG4</accession>
<dbReference type="GO" id="GO:0016491">
    <property type="term" value="F:oxidoreductase activity"/>
    <property type="evidence" value="ECO:0007669"/>
    <property type="project" value="UniProtKB-KW"/>
</dbReference>
<dbReference type="InterPro" id="IPR016169">
    <property type="entry name" value="FAD-bd_PCMH_sub2"/>
</dbReference>
<dbReference type="PANTHER" id="PTHR13878:SF91">
    <property type="entry name" value="FAD BINDING DOMAIN PROTEIN (AFU_ORTHOLOGUE AFUA_6G12070)-RELATED"/>
    <property type="match status" value="1"/>
</dbReference>
<sequence>MAPLPAVQLKILLVSVLLTLTSAVPAGFPLAVQKPLCKVIPGTLNWPSAESWNRLNEPTGGRLLRPPPPGAVCHPGQPTYDAAECPAVLAGWSTFEFHQADPISTDWNQWNNDSCLPQQADPYSGQGYPVFVINTTTPEHIKLGVNFASEHNIRLVVKSSGHDYLGRSVAPNSLYIWVHRLKGLETHSSFRPQSCNVDIEASAVTAGAGSQMFELYSALDALNQTTVGGNRRTVSLGGYLTGGGHSILAPRYSLAADQVLEMELVTPTGDIVTANQCQNQDLFWAMRGIRLAFGGCSTFGILISATIKTFPSPQIVATPYIFDVVAYVLAQYPSLSDRGVSGYSFFFQALPTLFDGGATTVGGIYMQMNLQDSTVEAMAQLWEPIFEHINSTWPGFHAGFTSKNYTPFNNWFLDYLEVAEAGVDRLVGSRLLGADVLTANLTLNAEVFKRFATSGVGAAYLMSGKGVQNTQPRGGGNAALPAWGWAYVHAVLGQMFEPLNATARAEAFELVNYALDPMRELAPDSGAYMNEADPQEPDWQHQFWGSHYDRLVYIKRAIDPEDVLWCNPCVGNERWKEVGDQLYQA</sequence>
<dbReference type="InterPro" id="IPR016166">
    <property type="entry name" value="FAD-bd_PCMH"/>
</dbReference>
<comment type="caution">
    <text evidence="5">The sequence shown here is derived from an EMBL/GenBank/DDBJ whole genome shotgun (WGS) entry which is preliminary data.</text>
</comment>
<evidence type="ECO:0000256" key="3">
    <source>
        <dbReference type="SAM" id="SignalP"/>
    </source>
</evidence>
<protein>
    <recommendedName>
        <fullName evidence="4">FAD-binding PCMH-type domain-containing protein</fullName>
    </recommendedName>
</protein>
<dbReference type="InterPro" id="IPR006094">
    <property type="entry name" value="Oxid_FAD_bind_N"/>
</dbReference>
<comment type="similarity">
    <text evidence="1">Belongs to the oxygen-dependent FAD-linked oxidoreductase family.</text>
</comment>
<evidence type="ECO:0000313" key="6">
    <source>
        <dbReference type="Proteomes" id="UP001287356"/>
    </source>
</evidence>
<feature type="signal peptide" evidence="3">
    <location>
        <begin position="1"/>
        <end position="23"/>
    </location>
</feature>
<dbReference type="Pfam" id="PF01565">
    <property type="entry name" value="FAD_binding_4"/>
    <property type="match status" value="1"/>
</dbReference>
<evidence type="ECO:0000256" key="2">
    <source>
        <dbReference type="ARBA" id="ARBA00023002"/>
    </source>
</evidence>
<keyword evidence="6" id="KW-1185">Reference proteome</keyword>
<organism evidence="5 6">
    <name type="scientific">Lasiosphaeria ovina</name>
    <dbReference type="NCBI Taxonomy" id="92902"/>
    <lineage>
        <taxon>Eukaryota</taxon>
        <taxon>Fungi</taxon>
        <taxon>Dikarya</taxon>
        <taxon>Ascomycota</taxon>
        <taxon>Pezizomycotina</taxon>
        <taxon>Sordariomycetes</taxon>
        <taxon>Sordariomycetidae</taxon>
        <taxon>Sordariales</taxon>
        <taxon>Lasiosphaeriaceae</taxon>
        <taxon>Lasiosphaeria</taxon>
    </lineage>
</organism>
<feature type="chain" id="PRO_5042111153" description="FAD-binding PCMH-type domain-containing protein" evidence="3">
    <location>
        <begin position="24"/>
        <end position="585"/>
    </location>
</feature>
<reference evidence="5" key="1">
    <citation type="journal article" date="2023" name="Mol. Phylogenet. Evol.">
        <title>Genome-scale phylogeny and comparative genomics of the fungal order Sordariales.</title>
        <authorList>
            <person name="Hensen N."/>
            <person name="Bonometti L."/>
            <person name="Westerberg I."/>
            <person name="Brannstrom I.O."/>
            <person name="Guillou S."/>
            <person name="Cros-Aarteil S."/>
            <person name="Calhoun S."/>
            <person name="Haridas S."/>
            <person name="Kuo A."/>
            <person name="Mondo S."/>
            <person name="Pangilinan J."/>
            <person name="Riley R."/>
            <person name="LaButti K."/>
            <person name="Andreopoulos B."/>
            <person name="Lipzen A."/>
            <person name="Chen C."/>
            <person name="Yan M."/>
            <person name="Daum C."/>
            <person name="Ng V."/>
            <person name="Clum A."/>
            <person name="Steindorff A."/>
            <person name="Ohm R.A."/>
            <person name="Martin F."/>
            <person name="Silar P."/>
            <person name="Natvig D.O."/>
            <person name="Lalanne C."/>
            <person name="Gautier V."/>
            <person name="Ament-Velasquez S.L."/>
            <person name="Kruys A."/>
            <person name="Hutchinson M.I."/>
            <person name="Powell A.J."/>
            <person name="Barry K."/>
            <person name="Miller A.N."/>
            <person name="Grigoriev I.V."/>
            <person name="Debuchy R."/>
            <person name="Gladieux P."/>
            <person name="Hiltunen Thoren M."/>
            <person name="Johannesson H."/>
        </authorList>
    </citation>
    <scope>NUCLEOTIDE SEQUENCE</scope>
    <source>
        <strain evidence="5">CBS 958.72</strain>
    </source>
</reference>
<gene>
    <name evidence="5" type="ORF">B0T24DRAFT_652315</name>
</gene>
<proteinExistence type="inferred from homology"/>
<reference evidence="5" key="2">
    <citation type="submission" date="2023-06" db="EMBL/GenBank/DDBJ databases">
        <authorList>
            <consortium name="Lawrence Berkeley National Laboratory"/>
            <person name="Haridas S."/>
            <person name="Hensen N."/>
            <person name="Bonometti L."/>
            <person name="Westerberg I."/>
            <person name="Brannstrom I.O."/>
            <person name="Guillou S."/>
            <person name="Cros-Aarteil S."/>
            <person name="Calhoun S."/>
            <person name="Kuo A."/>
            <person name="Mondo S."/>
            <person name="Pangilinan J."/>
            <person name="Riley R."/>
            <person name="Labutti K."/>
            <person name="Andreopoulos B."/>
            <person name="Lipzen A."/>
            <person name="Chen C."/>
            <person name="Yanf M."/>
            <person name="Daum C."/>
            <person name="Ng V."/>
            <person name="Clum A."/>
            <person name="Steindorff A."/>
            <person name="Ohm R."/>
            <person name="Martin F."/>
            <person name="Silar P."/>
            <person name="Natvig D."/>
            <person name="Lalanne C."/>
            <person name="Gautier V."/>
            <person name="Ament-Velasquez S.L."/>
            <person name="Kruys A."/>
            <person name="Hutchinson M.I."/>
            <person name="Powell A.J."/>
            <person name="Barry K."/>
            <person name="Miller A.N."/>
            <person name="Grigoriev I.V."/>
            <person name="Debuchy R."/>
            <person name="Gladieux P."/>
            <person name="Thoren M.H."/>
            <person name="Johannesson H."/>
        </authorList>
    </citation>
    <scope>NUCLEOTIDE SEQUENCE</scope>
    <source>
        <strain evidence="5">CBS 958.72</strain>
    </source>
</reference>